<evidence type="ECO:0000313" key="2">
    <source>
        <dbReference type="Proteomes" id="UP001258940"/>
    </source>
</evidence>
<dbReference type="Proteomes" id="UP001258940">
    <property type="component" value="Chromosome"/>
</dbReference>
<organism evidence="1 2">
    <name type="scientific">Pseudomonas shirazica</name>
    <dbReference type="NCBI Taxonomy" id="1940636"/>
    <lineage>
        <taxon>Bacteria</taxon>
        <taxon>Pseudomonadati</taxon>
        <taxon>Pseudomonadota</taxon>
        <taxon>Gammaproteobacteria</taxon>
        <taxon>Pseudomonadales</taxon>
        <taxon>Pseudomonadaceae</taxon>
        <taxon>Pseudomonas</taxon>
    </lineage>
</organism>
<evidence type="ECO:0000313" key="1">
    <source>
        <dbReference type="EMBL" id="WMY86707.1"/>
    </source>
</evidence>
<dbReference type="EMBL" id="CP127845">
    <property type="protein sequence ID" value="WMY86707.1"/>
    <property type="molecule type" value="Genomic_DNA"/>
</dbReference>
<evidence type="ECO:0008006" key="3">
    <source>
        <dbReference type="Google" id="ProtNLM"/>
    </source>
</evidence>
<proteinExistence type="predicted"/>
<dbReference type="RefSeq" id="WP_309673596.1">
    <property type="nucleotide sequence ID" value="NZ_CP127845.1"/>
</dbReference>
<protein>
    <recommendedName>
        <fullName evidence="3">TniQ protein</fullName>
    </recommendedName>
</protein>
<sequence length="118" mass="13143">MHSLTNEQVLAIIHENPINRALLAALPALDIPHCMLTAGALFQTFWNYRAKLPSERGIKGSPSQASQLPQGPRKTQKLCDHCGSWLACDGRKAAPNWLTDRHYPRCLTIGTSTERRLV</sequence>
<keyword evidence="2" id="KW-1185">Reference proteome</keyword>
<reference evidence="1 2" key="1">
    <citation type="journal article" date="2023" name="J Bioinform Genom">
        <title>Complete genome sequence of the bacterium Pseudomonas shirazica hy376 from natural waters of algiers.</title>
        <authorList>
            <person name="Haffaressas Y."/>
            <person name="Seghouani N."/>
            <person name="Arzamasceva V.O."/>
            <person name="Tepeeva A.N."/>
            <person name="Vasilenko O.V."/>
        </authorList>
    </citation>
    <scope>NUCLEOTIDE SEQUENCE [LARGE SCALE GENOMIC DNA]</scope>
    <source>
        <strain evidence="1 2">HY376</strain>
    </source>
</reference>
<accession>A0ABY9SUG0</accession>
<name>A0ABY9SUG0_9PSED</name>
<gene>
    <name evidence="1" type="ORF">QR297_07525</name>
</gene>